<name>A0A1S9DRZ6_ASPOZ</name>
<dbReference type="InterPro" id="IPR036259">
    <property type="entry name" value="MFS_trans_sf"/>
</dbReference>
<feature type="region of interest" description="Disordered" evidence="8">
    <location>
        <begin position="1085"/>
        <end position="1106"/>
    </location>
</feature>
<feature type="transmembrane region" description="Helical" evidence="9">
    <location>
        <begin position="325"/>
        <end position="343"/>
    </location>
</feature>
<dbReference type="GO" id="GO:0000981">
    <property type="term" value="F:DNA-binding transcription factor activity, RNA polymerase II-specific"/>
    <property type="evidence" value="ECO:0007669"/>
    <property type="project" value="InterPro"/>
</dbReference>
<feature type="region of interest" description="Disordered" evidence="8">
    <location>
        <begin position="1036"/>
        <end position="1067"/>
    </location>
</feature>
<evidence type="ECO:0000256" key="5">
    <source>
        <dbReference type="ARBA" id="ARBA00023125"/>
    </source>
</evidence>
<dbReference type="AlphaFoldDB" id="A0A1S9DRZ6"/>
<evidence type="ECO:0000256" key="6">
    <source>
        <dbReference type="ARBA" id="ARBA00023163"/>
    </source>
</evidence>
<dbReference type="Gene3D" id="1.20.1250.20">
    <property type="entry name" value="MFS general substrate transporter like domains"/>
    <property type="match status" value="1"/>
</dbReference>
<dbReference type="InterPro" id="IPR050815">
    <property type="entry name" value="TF_fung"/>
</dbReference>
<evidence type="ECO:0000313" key="11">
    <source>
        <dbReference type="EMBL" id="OOO11852.1"/>
    </source>
</evidence>
<evidence type="ECO:0000256" key="7">
    <source>
        <dbReference type="ARBA" id="ARBA00023242"/>
    </source>
</evidence>
<keyword evidence="9" id="KW-0472">Membrane</keyword>
<evidence type="ECO:0000313" key="12">
    <source>
        <dbReference type="Proteomes" id="UP000190312"/>
    </source>
</evidence>
<dbReference type="VEuPathDB" id="FungiDB:AO090102000401"/>
<feature type="region of interest" description="Disordered" evidence="8">
    <location>
        <begin position="1"/>
        <end position="22"/>
    </location>
</feature>
<dbReference type="Pfam" id="PF00172">
    <property type="entry name" value="Zn_clus"/>
    <property type="match status" value="2"/>
</dbReference>
<dbReference type="SUPFAM" id="SSF57701">
    <property type="entry name" value="Zn2/Cys6 DNA-binding domain"/>
    <property type="match status" value="2"/>
</dbReference>
<comment type="subcellular location">
    <subcellularLocation>
        <location evidence="2">Membrane</location>
        <topology evidence="2">Multi-pass membrane protein</topology>
    </subcellularLocation>
    <subcellularLocation>
        <location evidence="1">Nucleus</location>
    </subcellularLocation>
</comment>
<evidence type="ECO:0000256" key="8">
    <source>
        <dbReference type="SAM" id="MobiDB-lite"/>
    </source>
</evidence>
<dbReference type="GO" id="GO:0009893">
    <property type="term" value="P:positive regulation of metabolic process"/>
    <property type="evidence" value="ECO:0007669"/>
    <property type="project" value="UniProtKB-ARBA"/>
</dbReference>
<evidence type="ECO:0000259" key="10">
    <source>
        <dbReference type="PROSITE" id="PS50048"/>
    </source>
</evidence>
<feature type="transmembrane region" description="Helical" evidence="9">
    <location>
        <begin position="296"/>
        <end position="313"/>
    </location>
</feature>
<keyword evidence="5" id="KW-0238">DNA-binding</keyword>
<reference evidence="11 12" key="1">
    <citation type="submission" date="2016-10" db="EMBL/GenBank/DDBJ databases">
        <title>Genome sequencing of Aspergillus oryzae BCC7051.</title>
        <authorList>
            <person name="Thammarongtham C."/>
            <person name="Vorapreeda T."/>
            <person name="Nookaew I."/>
            <person name="Srisuk T."/>
            <person name="Land M."/>
            <person name="Jeennor S."/>
            <person name="Laoteng K."/>
        </authorList>
    </citation>
    <scope>NUCLEOTIDE SEQUENCE [LARGE SCALE GENOMIC DNA]</scope>
    <source>
        <strain evidence="11 12">BCC7051</strain>
    </source>
</reference>
<keyword evidence="9" id="KW-1133">Transmembrane helix</keyword>
<feature type="transmembrane region" description="Helical" evidence="9">
    <location>
        <begin position="256"/>
        <end position="276"/>
    </location>
</feature>
<dbReference type="GO" id="GO:0006351">
    <property type="term" value="P:DNA-templated transcription"/>
    <property type="evidence" value="ECO:0007669"/>
    <property type="project" value="InterPro"/>
</dbReference>
<keyword evidence="6" id="KW-0804">Transcription</keyword>
<evidence type="ECO:0000256" key="3">
    <source>
        <dbReference type="ARBA" id="ARBA00022723"/>
    </source>
</evidence>
<feature type="transmembrane region" description="Helical" evidence="9">
    <location>
        <begin position="127"/>
        <end position="146"/>
    </location>
</feature>
<evidence type="ECO:0000256" key="4">
    <source>
        <dbReference type="ARBA" id="ARBA00023015"/>
    </source>
</evidence>
<dbReference type="OrthoDB" id="2563500at2759"/>
<dbReference type="Proteomes" id="UP000190312">
    <property type="component" value="Unassembled WGS sequence"/>
</dbReference>
<feature type="compositionally biased region" description="Basic and acidic residues" evidence="8">
    <location>
        <begin position="1089"/>
        <end position="1098"/>
    </location>
</feature>
<protein>
    <recommendedName>
        <fullName evidence="10">Zn(2)-C6 fungal-type domain-containing protein</fullName>
    </recommendedName>
</protein>
<feature type="transmembrane region" description="Helical" evidence="9">
    <location>
        <begin position="200"/>
        <end position="218"/>
    </location>
</feature>
<dbReference type="PROSITE" id="PS00463">
    <property type="entry name" value="ZN2_CY6_FUNGAL_1"/>
    <property type="match status" value="2"/>
</dbReference>
<dbReference type="GO" id="GO:0005634">
    <property type="term" value="C:nucleus"/>
    <property type="evidence" value="ECO:0007669"/>
    <property type="project" value="UniProtKB-SubCell"/>
</dbReference>
<feature type="domain" description="Zn(2)-C6 fungal-type" evidence="10">
    <location>
        <begin position="460"/>
        <end position="490"/>
    </location>
</feature>
<feature type="transmembrane region" description="Helical" evidence="9">
    <location>
        <begin position="37"/>
        <end position="57"/>
    </location>
</feature>
<organism evidence="11 12">
    <name type="scientific">Aspergillus oryzae</name>
    <name type="common">Yellow koji mold</name>
    <dbReference type="NCBI Taxonomy" id="5062"/>
    <lineage>
        <taxon>Eukaryota</taxon>
        <taxon>Fungi</taxon>
        <taxon>Dikarya</taxon>
        <taxon>Ascomycota</taxon>
        <taxon>Pezizomycotina</taxon>
        <taxon>Eurotiomycetes</taxon>
        <taxon>Eurotiomycetidae</taxon>
        <taxon>Eurotiales</taxon>
        <taxon>Aspergillaceae</taxon>
        <taxon>Aspergillus</taxon>
        <taxon>Aspergillus subgen. Circumdati</taxon>
    </lineage>
</organism>
<dbReference type="EMBL" id="MKZY01000003">
    <property type="protein sequence ID" value="OOO11852.1"/>
    <property type="molecule type" value="Genomic_DNA"/>
</dbReference>
<dbReference type="InterPro" id="IPR007219">
    <property type="entry name" value="XnlR_reg_dom"/>
</dbReference>
<dbReference type="InterPro" id="IPR036864">
    <property type="entry name" value="Zn2-C6_fun-type_DNA-bd_sf"/>
</dbReference>
<dbReference type="CDD" id="cd00067">
    <property type="entry name" value="GAL4"/>
    <property type="match status" value="2"/>
</dbReference>
<dbReference type="GO" id="GO:0008270">
    <property type="term" value="F:zinc ion binding"/>
    <property type="evidence" value="ECO:0007669"/>
    <property type="project" value="InterPro"/>
</dbReference>
<dbReference type="Gene3D" id="4.10.240.10">
    <property type="entry name" value="Zn(2)-C6 fungal-type DNA-binding domain"/>
    <property type="match status" value="2"/>
</dbReference>
<feature type="transmembrane region" description="Helical" evidence="9">
    <location>
        <begin position="77"/>
        <end position="95"/>
    </location>
</feature>
<dbReference type="Pfam" id="PF07690">
    <property type="entry name" value="MFS_1"/>
    <property type="match status" value="1"/>
</dbReference>
<feature type="domain" description="Zn(2)-C6 fungal-type" evidence="10">
    <location>
        <begin position="524"/>
        <end position="553"/>
    </location>
</feature>
<dbReference type="VEuPathDB" id="FungiDB:AO090102000402"/>
<dbReference type="eggNOG" id="ENOG502QWTJ">
    <property type="taxonomic scope" value="Eukaryota"/>
</dbReference>
<dbReference type="GO" id="GO:0022857">
    <property type="term" value="F:transmembrane transporter activity"/>
    <property type="evidence" value="ECO:0007669"/>
    <property type="project" value="InterPro"/>
</dbReference>
<proteinExistence type="predicted"/>
<evidence type="ECO:0000256" key="9">
    <source>
        <dbReference type="SAM" id="Phobius"/>
    </source>
</evidence>
<dbReference type="InterPro" id="IPR011701">
    <property type="entry name" value="MFS"/>
</dbReference>
<dbReference type="PROSITE" id="PS50048">
    <property type="entry name" value="ZN2_CY6_FUNGAL_2"/>
    <property type="match status" value="2"/>
</dbReference>
<keyword evidence="9" id="KW-0812">Transmembrane</keyword>
<dbReference type="PANTHER" id="PTHR47338:SF7">
    <property type="entry name" value="ZN(II)2CYS6 TRANSCRIPTION FACTOR (EUROFUNG)"/>
    <property type="match status" value="1"/>
</dbReference>
<feature type="transmembrane region" description="Helical" evidence="9">
    <location>
        <begin position="102"/>
        <end position="121"/>
    </location>
</feature>
<dbReference type="GO" id="GO:0003677">
    <property type="term" value="F:DNA binding"/>
    <property type="evidence" value="ECO:0007669"/>
    <property type="project" value="UniProtKB-KW"/>
</dbReference>
<dbReference type="SMART" id="SM00066">
    <property type="entry name" value="GAL4"/>
    <property type="match status" value="2"/>
</dbReference>
<gene>
    <name evidence="11" type="ORF">OAory_01083220</name>
</gene>
<comment type="caution">
    <text evidence="11">The sequence shown here is derived from an EMBL/GenBank/DDBJ whole genome shotgun (WGS) entry which is preliminary data.</text>
</comment>
<dbReference type="CDD" id="cd12148">
    <property type="entry name" value="fungal_TF_MHR"/>
    <property type="match status" value="1"/>
</dbReference>
<feature type="compositionally biased region" description="Polar residues" evidence="8">
    <location>
        <begin position="1046"/>
        <end position="1056"/>
    </location>
</feature>
<evidence type="ECO:0000256" key="2">
    <source>
        <dbReference type="ARBA" id="ARBA00004141"/>
    </source>
</evidence>
<keyword evidence="7" id="KW-0539">Nucleus</keyword>
<sequence length="1170" mass="131037">MSETKSAEPDVISSSRDEESIPPRPAKNIWARIYHDPWFQVSLISFISFCNPGMYNALTGMGGSGQVDGTVAANSNVATHACTAGAALVLVGAFYKYLGPRLSLLIGGWTYALYAGSLLHFNRTANGAFVIAAGAILGLGAAFFWVAQGTIMVTYTNDNTRGRAIALFWVVFNLGGAIGSLASFGLNFHSKSGTVTDSTYIAYIVVMLFGWVLSVFVCSTESLSRKYHGSRISQDSKAVNWSNLKRTIMETVKIVFDWRVMCLYPMFYNANVFYSYQQNTVNGMTFNLRTRSLNGALYWIAQMVGGLLMGSVLDLKGINRRARAWIGWAVLFVTGMVIWGGGYKFQLWNDQRMQLGFKQDIDYKAGSQYLGPMFLYFFYGAYDSFWQSYCYWIIGAQSQNPVVNAVIVGTYSALKPAGGAMAWRINANKLNAMSEFAMNWGLCIGSLLCWAMGGSRKSASCLICRRRKIKCDRSEGFCNNCRNLGEQCVYSTEAGTDTNVTDEGPTSSDSVTQAGLKRRRVLRSCLECKRTKSKCSGGSACTRCTKKGLHCSFHEEEPNPREETYVQGSSQAIPTWLVMRNLPPIDRVRELIDIYFAQIHTVRCMGFLHIPTFMERFKDKKTILTEMSGLIYVMCALAAPFYCARVIASKEDGPSSAVLYFDAGRGWAEAAMQCLFSSFGSPRIECIITAVLLHEYYLRVGDYAKGFLISGFIARHVQLLQLNMEYDDDILCRKSKMSWAAKETRRRVLWACYLLDASIECGINQLCLISSSDIYVQLPCSEDLFVRNIPCNTEMLTRGKLLPFADAAVVSAAENLDIRAYYIRAMAIRSKILKYVKHLEGEIPWEVTETSQFHKLDNEIRELDASIPDSLKMSAENIYIFKASGRLNLFFGVHILIAQTFNDLYRVGVSRLVFPNTATKWIRENAPAEFIKLCHRTCISKAAYIGSLLQDLWNCHKLSIVDLPYAVHTQICSSVLVTSLSSWREPEPPLPHISHSDYKDILQTNVTILKYLQRYIKADLYYESATQALKHFNTRFSNETPERRATSSIRETSPIESNDHNRPSQSSLEHILNPLGTYPMARKQVQHYDQQHARDGTSDKPSVPQSDIAAFCPSTADNPANMDGFLGFQDQSFFSQFPDWAPDIPIISDMGYPTFLDQYPVSIADGGLVI</sequence>
<dbReference type="GO" id="GO:0016020">
    <property type="term" value="C:membrane"/>
    <property type="evidence" value="ECO:0007669"/>
    <property type="project" value="UniProtKB-SubCell"/>
</dbReference>
<keyword evidence="4" id="KW-0805">Transcription regulation</keyword>
<dbReference type="InterPro" id="IPR001138">
    <property type="entry name" value="Zn2Cys6_DnaBD"/>
</dbReference>
<dbReference type="Pfam" id="PF04082">
    <property type="entry name" value="Fungal_trans"/>
    <property type="match status" value="1"/>
</dbReference>
<accession>A0A1S9DRZ6</accession>
<feature type="transmembrane region" description="Helical" evidence="9">
    <location>
        <begin position="166"/>
        <end position="188"/>
    </location>
</feature>
<evidence type="ECO:0000256" key="1">
    <source>
        <dbReference type="ARBA" id="ARBA00004123"/>
    </source>
</evidence>
<dbReference type="PANTHER" id="PTHR47338">
    <property type="entry name" value="ZN(II)2CYS6 TRANSCRIPTION FACTOR (EUROFUNG)-RELATED"/>
    <property type="match status" value="1"/>
</dbReference>
<keyword evidence="3" id="KW-0479">Metal-binding</keyword>
<dbReference type="SUPFAM" id="SSF103473">
    <property type="entry name" value="MFS general substrate transporter"/>
    <property type="match status" value="1"/>
</dbReference>